<evidence type="ECO:0000256" key="1">
    <source>
        <dbReference type="SAM" id="MobiDB-lite"/>
    </source>
</evidence>
<comment type="caution">
    <text evidence="3">The sequence shown here is derived from an EMBL/GenBank/DDBJ whole genome shotgun (WGS) entry which is preliminary data.</text>
</comment>
<feature type="transmembrane region" description="Helical" evidence="2">
    <location>
        <begin position="557"/>
        <end position="577"/>
    </location>
</feature>
<dbReference type="Proteomes" id="UP000540014">
    <property type="component" value="Unassembled WGS sequence"/>
</dbReference>
<organism evidence="3 4">
    <name type="scientific">Faecalicoccus pleomorphus</name>
    <dbReference type="NCBI Taxonomy" id="1323"/>
    <lineage>
        <taxon>Bacteria</taxon>
        <taxon>Bacillati</taxon>
        <taxon>Bacillota</taxon>
        <taxon>Erysipelotrichia</taxon>
        <taxon>Erysipelotrichales</taxon>
        <taxon>Erysipelotrichaceae</taxon>
        <taxon>Faecalicoccus</taxon>
    </lineage>
</organism>
<dbReference type="EMBL" id="JABAFR010000030">
    <property type="protein sequence ID" value="NME45246.1"/>
    <property type="molecule type" value="Genomic_DNA"/>
</dbReference>
<dbReference type="RefSeq" id="WP_168966428.1">
    <property type="nucleotide sequence ID" value="NZ_JABAFR010000030.1"/>
</dbReference>
<dbReference type="AlphaFoldDB" id="A0A7X9NK50"/>
<keyword evidence="2" id="KW-1133">Transmembrane helix</keyword>
<proteinExistence type="predicted"/>
<feature type="region of interest" description="Disordered" evidence="1">
    <location>
        <begin position="517"/>
        <end position="550"/>
    </location>
</feature>
<gene>
    <name evidence="3" type="ORF">HF861_10225</name>
</gene>
<keyword evidence="2" id="KW-0472">Membrane</keyword>
<evidence type="ECO:0000313" key="3">
    <source>
        <dbReference type="EMBL" id="NME45246.1"/>
    </source>
</evidence>
<accession>A0A7X9NK50</accession>
<reference evidence="3 4" key="1">
    <citation type="submission" date="2020-04" db="EMBL/GenBank/DDBJ databases">
        <authorList>
            <person name="Hitch T.C.A."/>
            <person name="Wylensek D."/>
            <person name="Clavel T."/>
        </authorList>
    </citation>
    <scope>NUCLEOTIDE SEQUENCE [LARGE SCALE GENOMIC DNA]</scope>
    <source>
        <strain evidence="3 4">BSM-383-APC-22F</strain>
    </source>
</reference>
<evidence type="ECO:0000256" key="2">
    <source>
        <dbReference type="SAM" id="Phobius"/>
    </source>
</evidence>
<feature type="compositionally biased region" description="Basic and acidic residues" evidence="1">
    <location>
        <begin position="530"/>
        <end position="548"/>
    </location>
</feature>
<sequence>MDRYEFSYNNDRIQQGDIDNVVYNSELEDGVKPGESLSFSLISDAGGGAYPFNGALWHLNLLAINGEYINLPTTYNVGDSATTELSTGESVTIELLDDKSDYRNFLLYDIDNYQNAKCYEYKIIITNIYHDLEISEGNFKSAERSELILKQIEGVNEITGWDFRNEEWLEGSLNTVYLQTDTDVGTGNEFYFSLLEGYTNPQVTVISNGHTKNINVELVSEMGNVSGGIDPNRYEYRFNIDNKDAEINGDNIEIYITAEKEIYTVQYDTNGDGIVDQKDSIAYTIFEGENNELILPEEPEYDKRQFVFEGWEYNGKLYKPNDIFSFNKDTVKDIVDGTITFTAKLTPIEQTNYISYNVQYLLQSEDDGEYYSDEEYPGYTSNGTIGSPVFLYNAIIMYVEGYVLDAENSDIIHILTEGDNDLVVRFKIDKNGDGIPDEDQKLTITFNEGEHGSIADEAKEPIALQHGNAYPAAPEVTADEGWVFTGWNPVYPGTDATVEIAEDAEATTQEYVAQYKADGNGDGIPDEDQDLNKPEDSDSNKDSEKADGEDTAAATNVGIFASLATSALAGLGILTVLKKRRKN</sequence>
<protein>
    <submittedName>
        <fullName evidence="3">Uncharacterized protein</fullName>
    </submittedName>
</protein>
<keyword evidence="2" id="KW-0812">Transmembrane</keyword>
<name>A0A7X9NK50_9FIRM</name>
<evidence type="ECO:0000313" key="4">
    <source>
        <dbReference type="Proteomes" id="UP000540014"/>
    </source>
</evidence>